<feature type="repeat" description="ANK" evidence="7">
    <location>
        <begin position="614"/>
        <end position="646"/>
    </location>
</feature>
<dbReference type="Gene3D" id="1.25.40.20">
    <property type="entry name" value="Ankyrin repeat-containing domain"/>
    <property type="match status" value="1"/>
</dbReference>
<organism evidence="11 12">
    <name type="scientific">Bos mutus</name>
    <name type="common">wild yak</name>
    <dbReference type="NCBI Taxonomy" id="72004"/>
    <lineage>
        <taxon>Eukaryota</taxon>
        <taxon>Metazoa</taxon>
        <taxon>Chordata</taxon>
        <taxon>Craniata</taxon>
        <taxon>Vertebrata</taxon>
        <taxon>Euteleostomi</taxon>
        <taxon>Mammalia</taxon>
        <taxon>Eutheria</taxon>
        <taxon>Laurasiatheria</taxon>
        <taxon>Artiodactyla</taxon>
        <taxon>Ruminantia</taxon>
        <taxon>Pecora</taxon>
        <taxon>Bovidae</taxon>
        <taxon>Bovinae</taxon>
        <taxon>Bos</taxon>
    </lineage>
</organism>
<name>A0A6B0SAX2_9CETA</name>
<dbReference type="InterPro" id="IPR036028">
    <property type="entry name" value="SH3-like_dom_sf"/>
</dbReference>
<keyword evidence="3" id="KW-0053">Apoptosis</keyword>
<dbReference type="GO" id="GO:0006357">
    <property type="term" value="P:regulation of transcription by RNA polymerase II"/>
    <property type="evidence" value="ECO:0007669"/>
    <property type="project" value="TreeGrafter"/>
</dbReference>
<keyword evidence="2 8" id="KW-0728">SH3 domain</keyword>
<feature type="compositionally biased region" description="Polar residues" evidence="9">
    <location>
        <begin position="331"/>
        <end position="346"/>
    </location>
</feature>
<dbReference type="PROSITE" id="PS50088">
    <property type="entry name" value="ANK_REPEAT"/>
    <property type="match status" value="2"/>
</dbReference>
<keyword evidence="12" id="KW-1185">Reference proteome</keyword>
<dbReference type="Pfam" id="PF12796">
    <property type="entry name" value="Ank_2"/>
    <property type="match status" value="1"/>
</dbReference>
<evidence type="ECO:0000256" key="3">
    <source>
        <dbReference type="ARBA" id="ARBA00022703"/>
    </source>
</evidence>
<dbReference type="PRINTS" id="PR00452">
    <property type="entry name" value="SH3DOMAIN"/>
</dbReference>
<feature type="domain" description="SH3" evidence="10">
    <location>
        <begin position="680"/>
        <end position="742"/>
    </location>
</feature>
<dbReference type="GO" id="GO:0045597">
    <property type="term" value="P:positive regulation of cell differentiation"/>
    <property type="evidence" value="ECO:0007669"/>
    <property type="project" value="TreeGrafter"/>
</dbReference>
<feature type="repeat" description="ANK" evidence="7">
    <location>
        <begin position="581"/>
        <end position="613"/>
    </location>
</feature>
<feature type="compositionally biased region" description="Pro residues" evidence="9">
    <location>
        <begin position="501"/>
        <end position="514"/>
    </location>
</feature>
<feature type="region of interest" description="Disordered" evidence="9">
    <location>
        <begin position="313"/>
        <end position="365"/>
    </location>
</feature>
<comment type="caution">
    <text evidence="11">The sequence shown here is derived from an EMBL/GenBank/DDBJ whole genome shotgun (WGS) entry which is preliminary data.</text>
</comment>
<evidence type="ECO:0000256" key="9">
    <source>
        <dbReference type="SAM" id="MobiDB-lite"/>
    </source>
</evidence>
<dbReference type="InterPro" id="IPR042722">
    <property type="entry name" value="SH3_iASPP"/>
</dbReference>
<dbReference type="PROSITE" id="PS50002">
    <property type="entry name" value="SH3"/>
    <property type="match status" value="1"/>
</dbReference>
<dbReference type="GO" id="GO:0006915">
    <property type="term" value="P:apoptotic process"/>
    <property type="evidence" value="ECO:0007669"/>
    <property type="project" value="UniProtKB-KW"/>
</dbReference>
<dbReference type="SUPFAM" id="SSF50044">
    <property type="entry name" value="SH3-domain"/>
    <property type="match status" value="1"/>
</dbReference>
<dbReference type="Proteomes" id="UP000322234">
    <property type="component" value="Unassembled WGS sequence"/>
</dbReference>
<evidence type="ECO:0000256" key="4">
    <source>
        <dbReference type="ARBA" id="ARBA00022737"/>
    </source>
</evidence>
<feature type="compositionally biased region" description="Low complexity" evidence="9">
    <location>
        <begin position="515"/>
        <end position="526"/>
    </location>
</feature>
<dbReference type="SUPFAM" id="SSF48403">
    <property type="entry name" value="Ankyrin repeat"/>
    <property type="match status" value="1"/>
</dbReference>
<evidence type="ECO:0000313" key="11">
    <source>
        <dbReference type="EMBL" id="MXQ97126.1"/>
    </source>
</evidence>
<gene>
    <name evidence="11" type="ORF">E5288_WYG016513</name>
</gene>
<dbReference type="SMART" id="SM00326">
    <property type="entry name" value="SH3"/>
    <property type="match status" value="1"/>
</dbReference>
<feature type="compositionally biased region" description="Low complexity" evidence="9">
    <location>
        <begin position="101"/>
        <end position="115"/>
    </location>
</feature>
<evidence type="ECO:0000256" key="5">
    <source>
        <dbReference type="ARBA" id="ARBA00023043"/>
    </source>
</evidence>
<keyword evidence="6" id="KW-0539">Nucleus</keyword>
<dbReference type="FunFam" id="1.25.40.20:FF:000008">
    <property type="entry name" value="Apoptosis-stimulating of p53 protein 2 isoform 1"/>
    <property type="match status" value="1"/>
</dbReference>
<dbReference type="PANTHER" id="PTHR24164:SF4">
    <property type="entry name" value="RELA-ASSOCIATED INHIBITOR"/>
    <property type="match status" value="1"/>
</dbReference>
<feature type="region of interest" description="Disordered" evidence="9">
    <location>
        <begin position="475"/>
        <end position="540"/>
    </location>
</feature>
<dbReference type="Pfam" id="PF14604">
    <property type="entry name" value="SH3_9"/>
    <property type="match status" value="1"/>
</dbReference>
<keyword evidence="4" id="KW-0677">Repeat</keyword>
<protein>
    <recommendedName>
        <fullName evidence="10">SH3 domain-containing protein</fullName>
    </recommendedName>
</protein>
<evidence type="ECO:0000256" key="8">
    <source>
        <dbReference type="PROSITE-ProRule" id="PRU00192"/>
    </source>
</evidence>
<dbReference type="SMART" id="SM00248">
    <property type="entry name" value="ANK"/>
    <property type="match status" value="2"/>
</dbReference>
<dbReference type="PROSITE" id="PS50297">
    <property type="entry name" value="ANK_REP_REGION"/>
    <property type="match status" value="2"/>
</dbReference>
<reference evidence="11" key="1">
    <citation type="submission" date="2019-10" db="EMBL/GenBank/DDBJ databases">
        <title>The sequence and de novo assembly of the wild yak genome.</title>
        <authorList>
            <person name="Liu Y."/>
        </authorList>
    </citation>
    <scope>NUCLEOTIDE SEQUENCE [LARGE SCALE GENOMIC DNA]</scope>
    <source>
        <strain evidence="11">WY2019</strain>
    </source>
</reference>
<dbReference type="InterPro" id="IPR001452">
    <property type="entry name" value="SH3_domain"/>
</dbReference>
<proteinExistence type="predicted"/>
<evidence type="ECO:0000256" key="7">
    <source>
        <dbReference type="PROSITE-ProRule" id="PRU00023"/>
    </source>
</evidence>
<feature type="region of interest" description="Disordered" evidence="9">
    <location>
        <begin position="50"/>
        <end position="253"/>
    </location>
</feature>
<evidence type="ECO:0000259" key="10">
    <source>
        <dbReference type="PROSITE" id="PS50002"/>
    </source>
</evidence>
<dbReference type="CDD" id="cd11952">
    <property type="entry name" value="SH3_iASPP"/>
    <property type="match status" value="1"/>
</dbReference>
<dbReference type="InterPro" id="IPR036770">
    <property type="entry name" value="Ankyrin_rpt-contain_sf"/>
</dbReference>
<dbReference type="InterPro" id="IPR028320">
    <property type="entry name" value="iASPP"/>
</dbReference>
<evidence type="ECO:0000256" key="6">
    <source>
        <dbReference type="ARBA" id="ARBA00023242"/>
    </source>
</evidence>
<dbReference type="AlphaFoldDB" id="A0A6B0SAX2"/>
<evidence type="ECO:0000256" key="1">
    <source>
        <dbReference type="ARBA" id="ARBA00004123"/>
    </source>
</evidence>
<dbReference type="EMBL" id="VBQZ03000181">
    <property type="protein sequence ID" value="MXQ97126.1"/>
    <property type="molecule type" value="Genomic_DNA"/>
</dbReference>
<accession>A0A6B0SAX2</accession>
<feature type="compositionally biased region" description="Low complexity" evidence="9">
    <location>
        <begin position="54"/>
        <end position="66"/>
    </location>
</feature>
<comment type="subcellular location">
    <subcellularLocation>
        <location evidence="1">Nucleus</location>
    </subcellularLocation>
</comment>
<dbReference type="InterPro" id="IPR002110">
    <property type="entry name" value="Ankyrin_rpt"/>
</dbReference>
<dbReference type="PANTHER" id="PTHR24164">
    <property type="entry name" value="RELA-ASSOCIATED INHIBITOR"/>
    <property type="match status" value="1"/>
</dbReference>
<evidence type="ECO:0000256" key="2">
    <source>
        <dbReference type="ARBA" id="ARBA00022443"/>
    </source>
</evidence>
<dbReference type="GO" id="GO:0005634">
    <property type="term" value="C:nucleus"/>
    <property type="evidence" value="ECO:0007669"/>
    <property type="project" value="UniProtKB-SubCell"/>
</dbReference>
<keyword evidence="5 7" id="KW-0040">ANK repeat</keyword>
<sequence length="744" mass="79734">MDSEAFQSSGDILDLKFQSLAMKHMDLKQMELDTAAAKVDELTKQLESLWSDSPAAPLGSQAAAPARLPRYSTSPVPEPLGSRGSSRKATTDGADTPFGRSESAPALLPYSSLSAKGRPSSPRTQLYLQPDAYGSLDRSPSPRPRAFDGAGSPHGRAPSPRPGPLRQQGPPTHFDFLGRSGSPRGSPLAEGPQAFFPERGPSPRPGTSAYDAPAAFGSPLLGAGGSAFAPPLRAQDDLTLRRRPPKAWNESDLDVAYEKKPSQTASYERLDVFPRPASPGLQLLPWRESSLDGLGATGKDNFTSATLPRNYKVSPLANDRRSDVGSYRRSLGSTGPSGTLPRSWQPVSRIPMPPSSPQPRRAPGIPPLMGRLFLLGLAKPPADLEPEPELEGLLTPVLEVGDADEGAVTRPLSPTRLQPALPPEAQSVPELEEVARVLAEIPRPLKRRGSMEQSPAVALPPTHKKQYQQIISRLFHRHGGPGGPEPELSPITEGSEARAGPPAPAPPAPIPPSAPLQSSPPEQPQSMEMRSVLRKAGSPRKVRRARLNPLVLLLDAALTGELEVVQQAMKEMNDPSQPNEEGITALHNAICGANYPIVDFLIAAGANVNSPDSHGWTPLHCAASCNDTAICTALVQHGAAIFATTLSDGATAIEKCDPYREGYADCATYLADVEQSMGLMYNGVVYALWDYSAEFGDELSFREGDSVTVLRRDGLEETDWWWATLHGQEGYVPRNYFGGEASEE</sequence>
<evidence type="ECO:0000313" key="12">
    <source>
        <dbReference type="Proteomes" id="UP000322234"/>
    </source>
</evidence>